<protein>
    <submittedName>
        <fullName evidence="2">Putative RNase H-like HicB family nuclease</fullName>
    </submittedName>
</protein>
<proteinExistence type="predicted"/>
<evidence type="ECO:0000313" key="3">
    <source>
        <dbReference type="Proteomes" id="UP000240542"/>
    </source>
</evidence>
<dbReference type="InterPro" id="IPR031807">
    <property type="entry name" value="HicB-like"/>
</dbReference>
<dbReference type="SUPFAM" id="SSF143100">
    <property type="entry name" value="TTHA1013/TTHA0281-like"/>
    <property type="match status" value="1"/>
</dbReference>
<comment type="caution">
    <text evidence="2">The sequence shown here is derived from an EMBL/GenBank/DDBJ whole genome shotgun (WGS) entry which is preliminary data.</text>
</comment>
<dbReference type="Gene3D" id="3.30.160.250">
    <property type="match status" value="1"/>
</dbReference>
<name>A0A2P8DHS5_9ACTN</name>
<accession>A0A2P8DHS5</accession>
<dbReference type="Pfam" id="PF15919">
    <property type="entry name" value="HicB_lk_antitox"/>
    <property type="match status" value="1"/>
</dbReference>
<dbReference type="AlphaFoldDB" id="A0A2P8DHS5"/>
<keyword evidence="3" id="KW-1185">Reference proteome</keyword>
<evidence type="ECO:0000313" key="2">
    <source>
        <dbReference type="EMBL" id="PSK96739.1"/>
    </source>
</evidence>
<organism evidence="2 3">
    <name type="scientific">Murinocardiopsis flavida</name>
    <dbReference type="NCBI Taxonomy" id="645275"/>
    <lineage>
        <taxon>Bacteria</taxon>
        <taxon>Bacillati</taxon>
        <taxon>Actinomycetota</taxon>
        <taxon>Actinomycetes</taxon>
        <taxon>Streptosporangiales</taxon>
        <taxon>Nocardiopsidaceae</taxon>
        <taxon>Murinocardiopsis</taxon>
    </lineage>
</organism>
<evidence type="ECO:0000259" key="1">
    <source>
        <dbReference type="Pfam" id="PF15919"/>
    </source>
</evidence>
<gene>
    <name evidence="2" type="ORF">CLV63_11036</name>
</gene>
<dbReference type="EMBL" id="PYGA01000010">
    <property type="protein sequence ID" value="PSK96739.1"/>
    <property type="molecule type" value="Genomic_DNA"/>
</dbReference>
<dbReference type="InterPro" id="IPR035069">
    <property type="entry name" value="TTHA1013/TTHA0281-like"/>
</dbReference>
<reference evidence="2 3" key="1">
    <citation type="submission" date="2018-03" db="EMBL/GenBank/DDBJ databases">
        <title>Genomic Encyclopedia of Archaeal and Bacterial Type Strains, Phase II (KMG-II): from individual species to whole genera.</title>
        <authorList>
            <person name="Goeker M."/>
        </authorList>
    </citation>
    <scope>NUCLEOTIDE SEQUENCE [LARGE SCALE GENOMIC DNA]</scope>
    <source>
        <strain evidence="2 3">DSM 45312</strain>
    </source>
</reference>
<dbReference type="Proteomes" id="UP000240542">
    <property type="component" value="Unassembled WGS sequence"/>
</dbReference>
<feature type="domain" description="HicB-like antitoxin of toxin-antitoxin system" evidence="1">
    <location>
        <begin position="10"/>
        <end position="71"/>
    </location>
</feature>
<dbReference type="PANTHER" id="PTHR34504:SF2">
    <property type="entry name" value="UPF0150 PROTEIN SSL0259"/>
    <property type="match status" value="1"/>
</dbReference>
<dbReference type="InterPro" id="IPR051404">
    <property type="entry name" value="TA_system_antitoxin"/>
</dbReference>
<dbReference type="PANTHER" id="PTHR34504">
    <property type="entry name" value="ANTITOXIN HICB"/>
    <property type="match status" value="1"/>
</dbReference>
<sequence>MKEVQGMTNYVILVERSDDGFGAWCPDLPGCVALGDSVAETVSEMGEAIRFHLEGMRAEGLPVPEPSTVTSALVEAA</sequence>